<dbReference type="PANTHER" id="PTHR39190">
    <property type="entry name" value="FLAGELLAR ASSEMBLY FACTOR FLIW"/>
    <property type="match status" value="1"/>
</dbReference>
<keyword evidence="2" id="KW-1005">Bacterial flagellum biogenesis</keyword>
<protein>
    <submittedName>
        <fullName evidence="5">Unannotated protein</fullName>
    </submittedName>
</protein>
<dbReference type="Pfam" id="PF02623">
    <property type="entry name" value="FliW"/>
    <property type="match status" value="1"/>
</dbReference>
<proteinExistence type="inferred from homology"/>
<evidence type="ECO:0000313" key="5">
    <source>
        <dbReference type="EMBL" id="CAB4731117.1"/>
    </source>
</evidence>
<dbReference type="HAMAP" id="MF_01185">
    <property type="entry name" value="FliW"/>
    <property type="match status" value="1"/>
</dbReference>
<dbReference type="Gene3D" id="2.30.290.10">
    <property type="entry name" value="BH3618-like"/>
    <property type="match status" value="1"/>
</dbReference>
<dbReference type="GO" id="GO:0006417">
    <property type="term" value="P:regulation of translation"/>
    <property type="evidence" value="ECO:0007669"/>
    <property type="project" value="UniProtKB-KW"/>
</dbReference>
<dbReference type="AlphaFoldDB" id="A0A6J6S9A6"/>
<dbReference type="InterPro" id="IPR003775">
    <property type="entry name" value="Flagellar_assembly_factor_FliW"/>
</dbReference>
<feature type="compositionally biased region" description="Basic and acidic residues" evidence="4">
    <location>
        <begin position="1"/>
        <end position="21"/>
    </location>
</feature>
<sequence length="167" mass="17724">MIATETRDPAAHPAAEEHRSQMTEPPSGPSENGSSAESVAADLPVIELVHPMPGFPAHRRFALVRLDEDGVLCALRSLDDPDLRFLVVPPHAFFPEYAPVIDDATASELGVTRAEDVLLLSVLTAGPSLADTTANLLAPVLVNTHTQRACQVVLDDPALSTHTPLVA</sequence>
<name>A0A6J6S9A6_9ZZZZ</name>
<feature type="region of interest" description="Disordered" evidence="4">
    <location>
        <begin position="1"/>
        <end position="37"/>
    </location>
</feature>
<dbReference type="PANTHER" id="PTHR39190:SF1">
    <property type="entry name" value="FLAGELLAR ASSEMBLY FACTOR FLIW"/>
    <property type="match status" value="1"/>
</dbReference>
<evidence type="ECO:0000256" key="1">
    <source>
        <dbReference type="ARBA" id="ARBA00022490"/>
    </source>
</evidence>
<dbReference type="SUPFAM" id="SSF141457">
    <property type="entry name" value="BH3618-like"/>
    <property type="match status" value="1"/>
</dbReference>
<evidence type="ECO:0000256" key="3">
    <source>
        <dbReference type="ARBA" id="ARBA00022845"/>
    </source>
</evidence>
<dbReference type="GO" id="GO:0044780">
    <property type="term" value="P:bacterial-type flagellum assembly"/>
    <property type="evidence" value="ECO:0007669"/>
    <property type="project" value="InterPro"/>
</dbReference>
<dbReference type="InterPro" id="IPR024046">
    <property type="entry name" value="Flagellar_assmbl_FliW_dom_sf"/>
</dbReference>
<gene>
    <name evidence="5" type="ORF">UFOPK2761_00511</name>
</gene>
<evidence type="ECO:0000256" key="2">
    <source>
        <dbReference type="ARBA" id="ARBA00022795"/>
    </source>
</evidence>
<reference evidence="5" key="1">
    <citation type="submission" date="2020-05" db="EMBL/GenBank/DDBJ databases">
        <authorList>
            <person name="Chiriac C."/>
            <person name="Salcher M."/>
            <person name="Ghai R."/>
            <person name="Kavagutti S V."/>
        </authorList>
    </citation>
    <scope>NUCLEOTIDE SEQUENCE</scope>
</reference>
<organism evidence="5">
    <name type="scientific">freshwater metagenome</name>
    <dbReference type="NCBI Taxonomy" id="449393"/>
    <lineage>
        <taxon>unclassified sequences</taxon>
        <taxon>metagenomes</taxon>
        <taxon>ecological metagenomes</taxon>
    </lineage>
</organism>
<accession>A0A6J6S9A6</accession>
<dbReference type="EMBL" id="CAEZYQ010000003">
    <property type="protein sequence ID" value="CAB4731117.1"/>
    <property type="molecule type" value="Genomic_DNA"/>
</dbReference>
<keyword evidence="3" id="KW-0810">Translation regulation</keyword>
<evidence type="ECO:0000256" key="4">
    <source>
        <dbReference type="SAM" id="MobiDB-lite"/>
    </source>
</evidence>
<keyword evidence="1" id="KW-0963">Cytoplasm</keyword>